<dbReference type="InterPro" id="IPR036291">
    <property type="entry name" value="NAD(P)-bd_dom_sf"/>
</dbReference>
<feature type="domain" description="AMP-dependent synthetase/ligase" evidence="3">
    <location>
        <begin position="54"/>
        <end position="350"/>
    </location>
</feature>
<dbReference type="SUPFAM" id="SSF56801">
    <property type="entry name" value="Acetyl-CoA synthetase-like"/>
    <property type="match status" value="1"/>
</dbReference>
<dbReference type="PANTHER" id="PTHR43439:SF2">
    <property type="entry name" value="ENZYME, PUTATIVE (JCVI)-RELATED"/>
    <property type="match status" value="1"/>
</dbReference>
<sequence length="1050" mass="116723">MSQTTTVTLEPKTAKHILTPNQDEIYTVDELIKHRASELQDSPLLCYPREGLVDYEEHSALAIDRFVNAAAAALQQRGLKPVNPQLDEAPVVGILAHSSLHFIITLLGLGRLGYASLLLSTRLASPALLRLLELAQCNAILTTSHYHAVLAEVQAERDVVLHEMLKLEEYRGVDAPVFKRTYDPEHETKKQIVIIHSSGSTGLPKPIYLTNRSCIAAFSTHLDRRALMTQPLFHSFGFYETFRSIYSGKPMYYFNYSLPLTKQNLTATIERVKPNLLFCVPYILKLLGESEEGICSLASIDLVMYGGSACPDDLGDTLVKHGVNIVANYGATETSRLMTSVRPPGDTAWNYLRILSKVAQWVLMDEIAPGIHECVALDGLRSKSTINSDSPPNSFRTKDLFTPHPQNRNWWKFVSRLDDRLTLINGEKVLPILIEGRIRQESLVKEAIVFGNGKTVPGIIIVKSDQAAHTDNANFLQEIWPAIEDANSRAESFSHIPQELVIILPSDMAYARTDKGTFIRAQVYEKFKNEIEAAYAIFEDDGQTGGSLTLTRPELELYLLQKFEEQLGARIPSTETDFFAFGIDSLQCIKIWSIMRKELDLGGRQSEVGQNILYETGNLATLAQHLDGLRNGHNASNDQQAIMNDLISKHSTFPIVERTTRSSNASNTMLICWQVLTGVTGGLGAHMLAQLVQNPNVTSVWCLVRASSDHAALERTLASLSSRGLELSLDEIHKIVAVPSDLGKPDFGIGSSRFKNLRSSVTLVIHSAWAVNFNVSVKSFEDQHIASVASFIRLCQTKPQGTPARFFFCSSVSSVGNTPRPDSVPEGPVRDITHVQGTGYARSKYVAEQIVHRAAKDARAKARVLRIGQLVGDSKAGGWNTTEGIPLMMQTAMTLGALPTLDEEMSWLPVDYAARIILDVCGVSENKLPSRIRSPDLVYHVLNPTRFHWTRDMLPALADAGLQFETLPTDQWMERLRNSEKDPAKNSPIKLLDWFESKYGRSVSTGNKGVLEFVTEETGKDSVTLGRIPDVTDRAYMSKVINRLKERWVF</sequence>
<comment type="caution">
    <text evidence="6">The sequence shown here is derived from an EMBL/GenBank/DDBJ whole genome shotgun (WGS) entry which is preliminary data.</text>
</comment>
<dbReference type="Pfam" id="PF23562">
    <property type="entry name" value="AMP-binding_C_3"/>
    <property type="match status" value="1"/>
</dbReference>
<organism evidence="6 7">
    <name type="scientific">Setomelanomma holmii</name>
    <dbReference type="NCBI Taxonomy" id="210430"/>
    <lineage>
        <taxon>Eukaryota</taxon>
        <taxon>Fungi</taxon>
        <taxon>Dikarya</taxon>
        <taxon>Ascomycota</taxon>
        <taxon>Pezizomycotina</taxon>
        <taxon>Dothideomycetes</taxon>
        <taxon>Pleosporomycetidae</taxon>
        <taxon>Pleosporales</taxon>
        <taxon>Pleosporineae</taxon>
        <taxon>Phaeosphaeriaceae</taxon>
        <taxon>Setomelanomma</taxon>
    </lineage>
</organism>
<keyword evidence="2" id="KW-0597">Phosphoprotein</keyword>
<reference evidence="6" key="1">
    <citation type="journal article" date="2020" name="Stud. Mycol.">
        <title>101 Dothideomycetes genomes: a test case for predicting lifestyles and emergence of pathogens.</title>
        <authorList>
            <person name="Haridas S."/>
            <person name="Albert R."/>
            <person name="Binder M."/>
            <person name="Bloem J."/>
            <person name="Labutti K."/>
            <person name="Salamov A."/>
            <person name="Andreopoulos B."/>
            <person name="Baker S."/>
            <person name="Barry K."/>
            <person name="Bills G."/>
            <person name="Bluhm B."/>
            <person name="Cannon C."/>
            <person name="Castanera R."/>
            <person name="Culley D."/>
            <person name="Daum C."/>
            <person name="Ezra D."/>
            <person name="Gonzalez J."/>
            <person name="Henrissat B."/>
            <person name="Kuo A."/>
            <person name="Liang C."/>
            <person name="Lipzen A."/>
            <person name="Lutzoni F."/>
            <person name="Magnuson J."/>
            <person name="Mondo S."/>
            <person name="Nolan M."/>
            <person name="Ohm R."/>
            <person name="Pangilinan J."/>
            <person name="Park H.-J."/>
            <person name="Ramirez L."/>
            <person name="Alfaro M."/>
            <person name="Sun H."/>
            <person name="Tritt A."/>
            <person name="Yoshinaga Y."/>
            <person name="Zwiers L.-H."/>
            <person name="Turgeon B."/>
            <person name="Goodwin S."/>
            <person name="Spatafora J."/>
            <person name="Crous P."/>
            <person name="Grigoriev I."/>
        </authorList>
    </citation>
    <scope>NUCLEOTIDE SEQUENCE</scope>
    <source>
        <strain evidence="6">CBS 110217</strain>
    </source>
</reference>
<dbReference type="EMBL" id="ML978330">
    <property type="protein sequence ID" value="KAF2023697.1"/>
    <property type="molecule type" value="Genomic_DNA"/>
</dbReference>
<dbReference type="Pfam" id="PF00501">
    <property type="entry name" value="AMP-binding"/>
    <property type="match status" value="1"/>
</dbReference>
<dbReference type="Gene3D" id="3.40.50.12780">
    <property type="entry name" value="N-terminal domain of ligase-like"/>
    <property type="match status" value="1"/>
</dbReference>
<evidence type="ECO:0000256" key="1">
    <source>
        <dbReference type="ARBA" id="ARBA00022450"/>
    </source>
</evidence>
<evidence type="ECO:0000256" key="2">
    <source>
        <dbReference type="ARBA" id="ARBA00022553"/>
    </source>
</evidence>
<feature type="domain" description="Thioester reductase (TE)" evidence="5">
    <location>
        <begin position="676"/>
        <end position="917"/>
    </location>
</feature>
<evidence type="ECO:0000259" key="3">
    <source>
        <dbReference type="Pfam" id="PF00501"/>
    </source>
</evidence>
<dbReference type="PANTHER" id="PTHR43439">
    <property type="entry name" value="PHENYLACETATE-COENZYME A LIGASE"/>
    <property type="match status" value="1"/>
</dbReference>
<dbReference type="AlphaFoldDB" id="A0A9P4GXA9"/>
<dbReference type="Gene3D" id="1.10.1200.10">
    <property type="entry name" value="ACP-like"/>
    <property type="match status" value="1"/>
</dbReference>
<keyword evidence="7" id="KW-1185">Reference proteome</keyword>
<feature type="domain" description="Carrier" evidence="4">
    <location>
        <begin position="558"/>
        <end position="626"/>
    </location>
</feature>
<dbReference type="Pfam" id="PF07993">
    <property type="entry name" value="NAD_binding_4"/>
    <property type="match status" value="1"/>
</dbReference>
<dbReference type="InterPro" id="IPR042099">
    <property type="entry name" value="ANL_N_sf"/>
</dbReference>
<evidence type="ECO:0000313" key="7">
    <source>
        <dbReference type="Proteomes" id="UP000799777"/>
    </source>
</evidence>
<dbReference type="Proteomes" id="UP000799777">
    <property type="component" value="Unassembled WGS sequence"/>
</dbReference>
<evidence type="ECO:0000259" key="5">
    <source>
        <dbReference type="Pfam" id="PF07993"/>
    </source>
</evidence>
<dbReference type="PROSITE" id="PS00455">
    <property type="entry name" value="AMP_BINDING"/>
    <property type="match status" value="1"/>
</dbReference>
<name>A0A9P4GXA9_9PLEO</name>
<dbReference type="SUPFAM" id="SSF47336">
    <property type="entry name" value="ACP-like"/>
    <property type="match status" value="1"/>
</dbReference>
<dbReference type="OrthoDB" id="429813at2759"/>
<proteinExistence type="predicted"/>
<dbReference type="InterPro" id="IPR036736">
    <property type="entry name" value="ACP-like_sf"/>
</dbReference>
<dbReference type="InterPro" id="IPR013120">
    <property type="entry name" value="FAR_NAD-bd"/>
</dbReference>
<gene>
    <name evidence="6" type="ORF">EK21DRAFT_80298</name>
</gene>
<dbReference type="Pfam" id="PF00550">
    <property type="entry name" value="PP-binding"/>
    <property type="match status" value="1"/>
</dbReference>
<evidence type="ECO:0000259" key="4">
    <source>
        <dbReference type="Pfam" id="PF00550"/>
    </source>
</evidence>
<dbReference type="Gene3D" id="3.40.50.720">
    <property type="entry name" value="NAD(P)-binding Rossmann-like Domain"/>
    <property type="match status" value="1"/>
</dbReference>
<protein>
    <submittedName>
        <fullName evidence="6">Acetyl-CoA synthetase-like protein</fullName>
    </submittedName>
</protein>
<dbReference type="InterPro" id="IPR051414">
    <property type="entry name" value="Adenylate-forming_Reductase"/>
</dbReference>
<dbReference type="SUPFAM" id="SSF51735">
    <property type="entry name" value="NAD(P)-binding Rossmann-fold domains"/>
    <property type="match status" value="1"/>
</dbReference>
<keyword evidence="1" id="KW-0596">Phosphopantetheine</keyword>
<dbReference type="InterPro" id="IPR000873">
    <property type="entry name" value="AMP-dep_synth/lig_dom"/>
</dbReference>
<dbReference type="InterPro" id="IPR009081">
    <property type="entry name" value="PP-bd_ACP"/>
</dbReference>
<evidence type="ECO:0000313" key="6">
    <source>
        <dbReference type="EMBL" id="KAF2023697.1"/>
    </source>
</evidence>
<accession>A0A9P4GXA9</accession>
<dbReference type="InterPro" id="IPR020845">
    <property type="entry name" value="AMP-binding_CS"/>
</dbReference>